<feature type="compositionally biased region" description="Basic and acidic residues" evidence="9">
    <location>
        <begin position="63"/>
        <end position="73"/>
    </location>
</feature>
<dbReference type="InterPro" id="IPR008705">
    <property type="entry name" value="Nanos/Xcar2"/>
</dbReference>
<dbReference type="GO" id="GO:0042802">
    <property type="term" value="F:identical protein binding"/>
    <property type="evidence" value="ECO:0007669"/>
    <property type="project" value="Ensembl"/>
</dbReference>
<keyword evidence="3" id="KW-0479">Metal-binding</keyword>
<dbReference type="Proteomes" id="UP000314983">
    <property type="component" value="Chromosome 16"/>
</dbReference>
<evidence type="ECO:0000313" key="11">
    <source>
        <dbReference type="Ensembl" id="ENSEEEP00000045304.2"/>
    </source>
</evidence>
<evidence type="ECO:0000256" key="7">
    <source>
        <dbReference type="ARBA" id="ARBA00022884"/>
    </source>
</evidence>
<organism evidence="11 12">
    <name type="scientific">Electrophorus electricus</name>
    <name type="common">Electric eel</name>
    <name type="synonym">Gymnotus electricus</name>
    <dbReference type="NCBI Taxonomy" id="8005"/>
    <lineage>
        <taxon>Eukaryota</taxon>
        <taxon>Metazoa</taxon>
        <taxon>Chordata</taxon>
        <taxon>Craniata</taxon>
        <taxon>Vertebrata</taxon>
        <taxon>Euteleostomi</taxon>
        <taxon>Actinopterygii</taxon>
        <taxon>Neopterygii</taxon>
        <taxon>Teleostei</taxon>
        <taxon>Ostariophysi</taxon>
        <taxon>Gymnotiformes</taxon>
        <taxon>Gymnotoidei</taxon>
        <taxon>Gymnotidae</taxon>
        <taxon>Electrophorus</taxon>
    </lineage>
</organism>
<dbReference type="GO" id="GO:0008270">
    <property type="term" value="F:zinc ion binding"/>
    <property type="evidence" value="ECO:0007669"/>
    <property type="project" value="UniProtKB-KW"/>
</dbReference>
<feature type="domain" description="Nanos-type" evidence="10">
    <location>
        <begin position="92"/>
        <end position="146"/>
    </location>
</feature>
<dbReference type="PANTHER" id="PTHR12887">
    <property type="entry name" value="NANOS PROTEIN"/>
    <property type="match status" value="1"/>
</dbReference>
<dbReference type="GO" id="GO:0003727">
    <property type="term" value="F:single-stranded RNA binding"/>
    <property type="evidence" value="ECO:0007669"/>
    <property type="project" value="Ensembl"/>
</dbReference>
<keyword evidence="12" id="KW-1185">Reference proteome</keyword>
<gene>
    <name evidence="11" type="primary">NANOS3</name>
</gene>
<proteinExistence type="inferred from homology"/>
<dbReference type="Gene3D" id="4.10.60.30">
    <property type="entry name" value="Nanos, RNA-binding domain"/>
    <property type="match status" value="1"/>
</dbReference>
<keyword evidence="4 8" id="KW-0863">Zinc-finger</keyword>
<keyword evidence="6 8" id="KW-0810">Translation regulation</keyword>
<dbReference type="PROSITE" id="PS51522">
    <property type="entry name" value="ZF_NANOS"/>
    <property type="match status" value="1"/>
</dbReference>
<evidence type="ECO:0000256" key="5">
    <source>
        <dbReference type="ARBA" id="ARBA00022833"/>
    </source>
</evidence>
<dbReference type="InterPro" id="IPR024161">
    <property type="entry name" value="Znf_nanos-typ"/>
</dbReference>
<reference evidence="12" key="1">
    <citation type="journal article" date="2014" name="Science">
        <title>Nonhuman genetics. Genomic basis for the convergent evolution of electric organs.</title>
        <authorList>
            <person name="Gallant J.R."/>
            <person name="Traeger L.L."/>
            <person name="Volkening J.D."/>
            <person name="Moffett H."/>
            <person name="Chen P.H."/>
            <person name="Novina C.D."/>
            <person name="Phillips G.N.Jr."/>
            <person name="Anand R."/>
            <person name="Wells G.B."/>
            <person name="Pinch M."/>
            <person name="Guth R."/>
            <person name="Unguez G.A."/>
            <person name="Albert J.S."/>
            <person name="Zakon H.H."/>
            <person name="Samanta M.P."/>
            <person name="Sussman M.R."/>
        </authorList>
    </citation>
    <scope>NUCLEOTIDE SEQUENCE [LARGE SCALE GENOMIC DNA]</scope>
</reference>
<reference evidence="11" key="4">
    <citation type="submission" date="2025-08" db="UniProtKB">
        <authorList>
            <consortium name="Ensembl"/>
        </authorList>
    </citation>
    <scope>IDENTIFICATION</scope>
</reference>
<reference evidence="11" key="5">
    <citation type="submission" date="2025-09" db="UniProtKB">
        <authorList>
            <consortium name="Ensembl"/>
        </authorList>
    </citation>
    <scope>IDENTIFICATION</scope>
</reference>
<sequence>MMCPFIHSILVAHSSMESRGQDFQLWRDYMGLADTVRAMRLSHEETPALPRDAQSYSESDSSETSRRSTSERRRFGHHVSTPSGSYKSERKLCGFCKHNGESATIFTSHYLKDRAGEVLCPYLRRYVCPQCGATGGQAHTKRFCPFVDSTYSCVYLRSPR</sequence>
<dbReference type="InterPro" id="IPR038129">
    <property type="entry name" value="Nanos_sf"/>
</dbReference>
<comment type="subcellular location">
    <subcellularLocation>
        <location evidence="1">Cytoplasm</location>
    </subcellularLocation>
</comment>
<evidence type="ECO:0000256" key="6">
    <source>
        <dbReference type="ARBA" id="ARBA00022845"/>
    </source>
</evidence>
<keyword evidence="7 8" id="KW-0694">RNA-binding</keyword>
<reference evidence="11" key="3">
    <citation type="submission" date="2020-05" db="EMBL/GenBank/DDBJ databases">
        <title>Electrophorus electricus (electric eel) genome, fEleEle1, primary haplotype.</title>
        <authorList>
            <person name="Myers G."/>
            <person name="Meyer A."/>
            <person name="Fedrigo O."/>
            <person name="Formenti G."/>
            <person name="Rhie A."/>
            <person name="Tracey A."/>
            <person name="Sims Y."/>
            <person name="Jarvis E.D."/>
        </authorList>
    </citation>
    <scope>NUCLEOTIDE SEQUENCE [LARGE SCALE GENOMIC DNA]</scope>
</reference>
<keyword evidence="2" id="KW-0963">Cytoplasm</keyword>
<dbReference type="GeneTree" id="ENSGT00950000183135"/>
<evidence type="ECO:0000313" key="12">
    <source>
        <dbReference type="Proteomes" id="UP000314983"/>
    </source>
</evidence>
<evidence type="ECO:0000256" key="4">
    <source>
        <dbReference type="ARBA" id="ARBA00022771"/>
    </source>
</evidence>
<keyword evidence="5" id="KW-0862">Zinc</keyword>
<evidence type="ECO:0000256" key="1">
    <source>
        <dbReference type="ARBA" id="ARBA00004496"/>
    </source>
</evidence>
<name>A0A4W4H5H3_ELEEL</name>
<dbReference type="AlphaFoldDB" id="A0A4W4H5H3"/>
<reference evidence="12" key="2">
    <citation type="journal article" date="2017" name="Sci. Adv.">
        <title>A tail of two voltages: Proteomic comparison of the three electric organs of the electric eel.</title>
        <authorList>
            <person name="Traeger L.L."/>
            <person name="Sabat G."/>
            <person name="Barrett-Wilt G.A."/>
            <person name="Wells G.B."/>
            <person name="Sussman M.R."/>
        </authorList>
    </citation>
    <scope>NUCLEOTIDE SEQUENCE [LARGE SCALE GENOMIC DNA]</scope>
</reference>
<dbReference type="GO" id="GO:0001555">
    <property type="term" value="P:oocyte growth"/>
    <property type="evidence" value="ECO:0007669"/>
    <property type="project" value="Ensembl"/>
</dbReference>
<dbReference type="STRING" id="8005.ENSEEEP00000045304"/>
<comment type="similarity">
    <text evidence="8">Belongs to the nanos family.</text>
</comment>
<dbReference type="GO" id="GO:0006417">
    <property type="term" value="P:regulation of translation"/>
    <property type="evidence" value="ECO:0007669"/>
    <property type="project" value="UniProtKB-UniRule"/>
</dbReference>
<evidence type="ECO:0000256" key="9">
    <source>
        <dbReference type="SAM" id="MobiDB-lite"/>
    </source>
</evidence>
<feature type="region of interest" description="Disordered" evidence="9">
    <location>
        <begin position="44"/>
        <end position="83"/>
    </location>
</feature>
<evidence type="ECO:0000256" key="3">
    <source>
        <dbReference type="ARBA" id="ARBA00022723"/>
    </source>
</evidence>
<dbReference type="OMA" id="KHNGESA"/>
<dbReference type="GO" id="GO:0043186">
    <property type="term" value="C:P granule"/>
    <property type="evidence" value="ECO:0007669"/>
    <property type="project" value="Ensembl"/>
</dbReference>
<dbReference type="Ensembl" id="ENSEEET00000045811.2">
    <property type="protein sequence ID" value="ENSEEEP00000045304.2"/>
    <property type="gene ID" value="ENSEEEG00000021386.2"/>
</dbReference>
<evidence type="ECO:0000256" key="8">
    <source>
        <dbReference type="PROSITE-ProRule" id="PRU00855"/>
    </source>
</evidence>
<dbReference type="GO" id="GO:0036099">
    <property type="term" value="P:female germ-line stem cell population maintenance"/>
    <property type="evidence" value="ECO:0007669"/>
    <property type="project" value="Ensembl"/>
</dbReference>
<evidence type="ECO:0000259" key="10">
    <source>
        <dbReference type="PROSITE" id="PS51522"/>
    </source>
</evidence>
<dbReference type="Pfam" id="PF05741">
    <property type="entry name" value="zf-nanos"/>
    <property type="match status" value="1"/>
</dbReference>
<evidence type="ECO:0000256" key="2">
    <source>
        <dbReference type="ARBA" id="ARBA00022490"/>
    </source>
</evidence>
<accession>A0A4W4H5H3</accession>
<dbReference type="GO" id="GO:0008354">
    <property type="term" value="P:germ cell migration"/>
    <property type="evidence" value="ECO:0007669"/>
    <property type="project" value="Ensembl"/>
</dbReference>
<protein>
    <recommendedName>
        <fullName evidence="10">Nanos-type domain-containing protein</fullName>
    </recommendedName>
</protein>